<dbReference type="Gene3D" id="6.10.250.2080">
    <property type="match status" value="1"/>
</dbReference>
<evidence type="ECO:0000256" key="10">
    <source>
        <dbReference type="ARBA" id="ARBA00023136"/>
    </source>
</evidence>
<accession>A0A501PSV9</accession>
<evidence type="ECO:0000256" key="11">
    <source>
        <dbReference type="ARBA" id="ARBA00023225"/>
    </source>
</evidence>
<comment type="similarity">
    <text evidence="2 13">Belongs to the type III secretion exporter family.</text>
</comment>
<protein>
    <recommendedName>
        <fullName evidence="3 13">Flagellar biosynthetic protein FlhB</fullName>
    </recommendedName>
</protein>
<evidence type="ECO:0000256" key="1">
    <source>
        <dbReference type="ARBA" id="ARBA00004651"/>
    </source>
</evidence>
<gene>
    <name evidence="13 14" type="primary">flhB</name>
    <name evidence="14" type="ORF">FIV46_01890</name>
</gene>
<sequence length="364" mass="40823">MAEDQDQSQKTEEPTAKKLQDAFEKGEVVKSQEVKHFFILLAATLMVLISGASAMGSVGNTLARVFEFSYEVPMDPDGLRAFLMQLLSHIGVFLVLPVLLLLAGALAGTVIQHRPVMSMEKITPKLNKISPVGGLKRIFSMQNLAEISKSVLKISIVAAVVFLLVWPERDLLEQMMTFPITEVVRIVYQMVLRVLGGVVFIMAIIAGLDYLFQRFQFMKQMRMTKQEVKDEMKQTDGDPMVKARLRQIRMERSRKRMMAAVPEADVVVTNPTHYAVAMKYKQGAMEVPVVVAKGMDNIALKIREIAEQHDIPILENPPLARTLHAAVEVDEEIHPEHYKAVAEVIGYILKLKAGQRATYRPALN</sequence>
<feature type="transmembrane region" description="Helical" evidence="13">
    <location>
        <begin position="150"/>
        <end position="166"/>
    </location>
</feature>
<feature type="transmembrane region" description="Helical" evidence="13">
    <location>
        <begin position="37"/>
        <end position="66"/>
    </location>
</feature>
<dbReference type="Pfam" id="PF01312">
    <property type="entry name" value="Bac_export_2"/>
    <property type="match status" value="1"/>
</dbReference>
<evidence type="ECO:0000256" key="8">
    <source>
        <dbReference type="ARBA" id="ARBA00022927"/>
    </source>
</evidence>
<keyword evidence="14" id="KW-0966">Cell projection</keyword>
<dbReference type="SUPFAM" id="SSF160544">
    <property type="entry name" value="EscU C-terminal domain-like"/>
    <property type="match status" value="1"/>
</dbReference>
<name>A0A501PSV9_9PROT</name>
<dbReference type="RefSeq" id="WP_139938106.1">
    <property type="nucleotide sequence ID" value="NZ_JBHSYP010000022.1"/>
</dbReference>
<keyword evidence="8 13" id="KW-0653">Protein transport</keyword>
<keyword evidence="14" id="KW-0282">Flagellum</keyword>
<dbReference type="PANTHER" id="PTHR30531:SF12">
    <property type="entry name" value="FLAGELLAR BIOSYNTHETIC PROTEIN FLHB"/>
    <property type="match status" value="1"/>
</dbReference>
<keyword evidence="7 13" id="KW-1005">Bacterial flagellum biogenesis</keyword>
<comment type="function">
    <text evidence="12 13">Required for formation of the rod structure in the basal body of the flagellar apparatus. Together with FliI and FliH, may constitute the export apparatus of flagellin.</text>
</comment>
<organism evidence="14 15">
    <name type="scientific">Emcibacter nanhaiensis</name>
    <dbReference type="NCBI Taxonomy" id="1505037"/>
    <lineage>
        <taxon>Bacteria</taxon>
        <taxon>Pseudomonadati</taxon>
        <taxon>Pseudomonadota</taxon>
        <taxon>Alphaproteobacteria</taxon>
        <taxon>Emcibacterales</taxon>
        <taxon>Emcibacteraceae</taxon>
        <taxon>Emcibacter</taxon>
    </lineage>
</organism>
<dbReference type="OrthoDB" id="9807950at2"/>
<keyword evidence="11 13" id="KW-1006">Bacterial flagellum protein export</keyword>
<proteinExistence type="inferred from homology"/>
<reference evidence="15" key="1">
    <citation type="submission" date="2019-06" db="EMBL/GenBank/DDBJ databases">
        <title>The complete genome of Emcibacter congregatus ZYLT.</title>
        <authorList>
            <person name="Zhao Z."/>
        </authorList>
    </citation>
    <scope>NUCLEOTIDE SEQUENCE [LARGE SCALE GENOMIC DNA]</scope>
    <source>
        <strain evidence="15">MCCC 1A06723</strain>
    </source>
</reference>
<comment type="caution">
    <text evidence="14">The sequence shown here is derived from an EMBL/GenBank/DDBJ whole genome shotgun (WGS) entry which is preliminary data.</text>
</comment>
<evidence type="ECO:0000256" key="9">
    <source>
        <dbReference type="ARBA" id="ARBA00022989"/>
    </source>
</evidence>
<keyword evidence="4 13" id="KW-0813">Transport</keyword>
<dbReference type="FunFam" id="3.40.1690.10:FF:000001">
    <property type="entry name" value="Flagellar biosynthetic protein FlhB"/>
    <property type="match status" value="1"/>
</dbReference>
<evidence type="ECO:0000313" key="14">
    <source>
        <dbReference type="EMBL" id="TPD62856.1"/>
    </source>
</evidence>
<dbReference type="GO" id="GO:0009306">
    <property type="term" value="P:protein secretion"/>
    <property type="evidence" value="ECO:0007669"/>
    <property type="project" value="InterPro"/>
</dbReference>
<keyword evidence="14" id="KW-0969">Cilium</keyword>
<dbReference type="AlphaFoldDB" id="A0A501PSV9"/>
<dbReference type="NCBIfam" id="TIGR00328">
    <property type="entry name" value="flhB"/>
    <property type="match status" value="1"/>
</dbReference>
<feature type="transmembrane region" description="Helical" evidence="13">
    <location>
        <begin position="186"/>
        <end position="212"/>
    </location>
</feature>
<keyword evidence="5 13" id="KW-1003">Cell membrane</keyword>
<dbReference type="GO" id="GO:0044780">
    <property type="term" value="P:bacterial-type flagellum assembly"/>
    <property type="evidence" value="ECO:0007669"/>
    <property type="project" value="InterPro"/>
</dbReference>
<dbReference type="PANTHER" id="PTHR30531">
    <property type="entry name" value="FLAGELLAR BIOSYNTHETIC PROTEIN FLHB"/>
    <property type="match status" value="1"/>
</dbReference>
<keyword evidence="10 13" id="KW-0472">Membrane</keyword>
<evidence type="ECO:0000256" key="13">
    <source>
        <dbReference type="RuleBase" id="RU364091"/>
    </source>
</evidence>
<evidence type="ECO:0000256" key="3">
    <source>
        <dbReference type="ARBA" id="ARBA00021622"/>
    </source>
</evidence>
<keyword evidence="9 13" id="KW-1133">Transmembrane helix</keyword>
<keyword evidence="6 13" id="KW-0812">Transmembrane</keyword>
<evidence type="ECO:0000256" key="6">
    <source>
        <dbReference type="ARBA" id="ARBA00022692"/>
    </source>
</evidence>
<evidence type="ECO:0000256" key="2">
    <source>
        <dbReference type="ARBA" id="ARBA00010690"/>
    </source>
</evidence>
<evidence type="ECO:0000313" key="15">
    <source>
        <dbReference type="Proteomes" id="UP000319148"/>
    </source>
</evidence>
<dbReference type="Proteomes" id="UP000319148">
    <property type="component" value="Unassembled WGS sequence"/>
</dbReference>
<dbReference type="InterPro" id="IPR006135">
    <property type="entry name" value="T3SS_substrate_exporter"/>
</dbReference>
<evidence type="ECO:0000256" key="7">
    <source>
        <dbReference type="ARBA" id="ARBA00022795"/>
    </source>
</evidence>
<feature type="transmembrane region" description="Helical" evidence="13">
    <location>
        <begin position="86"/>
        <end position="111"/>
    </location>
</feature>
<keyword evidence="15" id="KW-1185">Reference proteome</keyword>
<dbReference type="InterPro" id="IPR029025">
    <property type="entry name" value="T3SS_substrate_exporter_C"/>
</dbReference>
<dbReference type="InterPro" id="IPR006136">
    <property type="entry name" value="FlhB"/>
</dbReference>
<evidence type="ECO:0000256" key="4">
    <source>
        <dbReference type="ARBA" id="ARBA00022448"/>
    </source>
</evidence>
<dbReference type="PRINTS" id="PR00950">
    <property type="entry name" value="TYPE3IMSPROT"/>
</dbReference>
<dbReference type="EMBL" id="VFIY01000004">
    <property type="protein sequence ID" value="TPD62856.1"/>
    <property type="molecule type" value="Genomic_DNA"/>
</dbReference>
<evidence type="ECO:0000256" key="5">
    <source>
        <dbReference type="ARBA" id="ARBA00022475"/>
    </source>
</evidence>
<dbReference type="Gene3D" id="3.40.1690.10">
    <property type="entry name" value="secretion proteins EscU"/>
    <property type="match status" value="1"/>
</dbReference>
<comment type="subcellular location">
    <subcellularLocation>
        <location evidence="1">Cell membrane</location>
        <topology evidence="1">Multi-pass membrane protein</topology>
    </subcellularLocation>
</comment>
<evidence type="ECO:0000256" key="12">
    <source>
        <dbReference type="ARBA" id="ARBA00025078"/>
    </source>
</evidence>
<dbReference type="GO" id="GO:0005886">
    <property type="term" value="C:plasma membrane"/>
    <property type="evidence" value="ECO:0007669"/>
    <property type="project" value="UniProtKB-SubCell"/>
</dbReference>